<dbReference type="Proteomes" id="UP001583172">
    <property type="component" value="Unassembled WGS sequence"/>
</dbReference>
<accession>A0ABR3VM73</accession>
<protein>
    <submittedName>
        <fullName evidence="2">Uncharacterized protein</fullName>
    </submittedName>
</protein>
<dbReference type="EMBL" id="JAZGSY010000027">
    <property type="protein sequence ID" value="KAL1842984.1"/>
    <property type="molecule type" value="Genomic_DNA"/>
</dbReference>
<reference evidence="2 3" key="1">
    <citation type="journal article" date="2024" name="Commun. Biol.">
        <title>Comparative genomic analysis of thermophilic fungi reveals convergent evolutionary adaptations and gene losses.</title>
        <authorList>
            <person name="Steindorff A.S."/>
            <person name="Aguilar-Pontes M.V."/>
            <person name="Robinson A.J."/>
            <person name="Andreopoulos B."/>
            <person name="LaButti K."/>
            <person name="Kuo A."/>
            <person name="Mondo S."/>
            <person name="Riley R."/>
            <person name="Otillar R."/>
            <person name="Haridas S."/>
            <person name="Lipzen A."/>
            <person name="Grimwood J."/>
            <person name="Schmutz J."/>
            <person name="Clum A."/>
            <person name="Reid I.D."/>
            <person name="Moisan M.C."/>
            <person name="Butler G."/>
            <person name="Nguyen T.T.M."/>
            <person name="Dewar K."/>
            <person name="Conant G."/>
            <person name="Drula E."/>
            <person name="Henrissat B."/>
            <person name="Hansel C."/>
            <person name="Singer S."/>
            <person name="Hutchinson M.I."/>
            <person name="de Vries R.P."/>
            <person name="Natvig D.O."/>
            <person name="Powell A.J."/>
            <person name="Tsang A."/>
            <person name="Grigoriev I.V."/>
        </authorList>
    </citation>
    <scope>NUCLEOTIDE SEQUENCE [LARGE SCALE GENOMIC DNA]</scope>
    <source>
        <strain evidence="2 3">CBS 620.91</strain>
    </source>
</reference>
<sequence>MNGNIFFTFGPTPGSYILDTPRRFCTSGLPYAMKRGLTNVRKVHWAVFGDNGNAAFMYTGTAHEEGLWRWHSDAFKSRLPKAHGFIEKKSQEGGAANISVTLGKGESIVICAPDRNQVHGCVDESIKERIMAYDRIRHVALGVGDAYVIFHSKGIAYNLRGNYDKLDRILDSLSAQDISYAALNPWRAEEFVLVLADGTVRFSVHESIKDDLMSALRDSNGSQTARPRRQAAMPRSGGQGLHNQIMVNAVGGAAGGVASGIVQTGLAGFTPIATAQPDVYEFDGAAEPDVAGFDDTAEPDVSGFTDVLQPDFSGFIDPITTSGCTVM</sequence>
<evidence type="ECO:0000313" key="3">
    <source>
        <dbReference type="Proteomes" id="UP001583172"/>
    </source>
</evidence>
<gene>
    <name evidence="2" type="ORF">VTJ49DRAFT_3461</name>
</gene>
<proteinExistence type="predicted"/>
<comment type="caution">
    <text evidence="2">The sequence shown here is derived from an EMBL/GenBank/DDBJ whole genome shotgun (WGS) entry which is preliminary data.</text>
</comment>
<evidence type="ECO:0000256" key="1">
    <source>
        <dbReference type="SAM" id="MobiDB-lite"/>
    </source>
</evidence>
<feature type="region of interest" description="Disordered" evidence="1">
    <location>
        <begin position="215"/>
        <end position="240"/>
    </location>
</feature>
<evidence type="ECO:0000313" key="2">
    <source>
        <dbReference type="EMBL" id="KAL1842984.1"/>
    </source>
</evidence>
<name>A0ABR3VM73_HUMIN</name>
<organism evidence="2 3">
    <name type="scientific">Humicola insolens</name>
    <name type="common">Soft-rot fungus</name>
    <dbReference type="NCBI Taxonomy" id="85995"/>
    <lineage>
        <taxon>Eukaryota</taxon>
        <taxon>Fungi</taxon>
        <taxon>Dikarya</taxon>
        <taxon>Ascomycota</taxon>
        <taxon>Pezizomycotina</taxon>
        <taxon>Sordariomycetes</taxon>
        <taxon>Sordariomycetidae</taxon>
        <taxon>Sordariales</taxon>
        <taxon>Chaetomiaceae</taxon>
        <taxon>Mycothermus</taxon>
    </lineage>
</organism>
<keyword evidence="3" id="KW-1185">Reference proteome</keyword>